<dbReference type="STRING" id="123822.B0188_08940"/>
<dbReference type="Gene3D" id="2.160.20.10">
    <property type="entry name" value="Single-stranded right-handed beta-helix, Pectin lyase-like"/>
    <property type="match status" value="1"/>
</dbReference>
<dbReference type="EMBL" id="MUYB01000039">
    <property type="protein sequence ID" value="OOS02171.1"/>
    <property type="molecule type" value="Genomic_DNA"/>
</dbReference>
<organism evidence="8 9">
    <name type="scientific">[Haemophilus] felis</name>
    <dbReference type="NCBI Taxonomy" id="123822"/>
    <lineage>
        <taxon>Bacteria</taxon>
        <taxon>Pseudomonadati</taxon>
        <taxon>Pseudomonadota</taxon>
        <taxon>Gammaproteobacteria</taxon>
        <taxon>Pasteurellales</taxon>
        <taxon>Pasteurellaceae</taxon>
    </lineage>
</organism>
<dbReference type="InterPro" id="IPR024973">
    <property type="entry name" value="ESPR"/>
</dbReference>
<evidence type="ECO:0000313" key="9">
    <source>
        <dbReference type="Proteomes" id="UP000190023"/>
    </source>
</evidence>
<sequence length="3886" mass="419986">MIMNKKCFRVIFSKTLQRLVVTSELAKSEGKSNEASDGFSLPSLQLFAQLRPLTFNFFCALGFVAFSDNALAETLIIQADKSAPKNQQPIILQTANGLPQVNIQTPNEKGLSHNKYSKFDVDTKGAILNNSRKNSQTQQAGWVQGNPYLARGEAKVILNEVNSNDPSVLKGYVEVAGKKADVIIANPSGLHCDGCGIINSDRVTLTTGKPHIQNGNLDSFVVEKGKVNVSGKGLDNSRVDYTDILAREVQANAGIWSKKETKIITGKNTIKRSDADKNLQIIHTNQPLAEEAKPQFAVDVGELGGMYSGKIHLIGTENGVGVRNAGHIGASAETLKIDSQGRIINTGTLNSHQALDLTATKGIENKGKIENRQENIKLTSQQDIKQDGSIVARQGNIHKQAAKAITQQGESVAKGDIRYTAASVNASTRSLIAAGVNVKDSNKGEIRELDTQSAQGDSIQITTANKATLQGKNIASGKVQVQANEVNLDNSQNSAHTIEVKASKGKIQANGATIIANREIKLTTPTLLETQNSHLKAEKLTTKQRSLNIKNATWEQTGKDELVLNVVDTLQNSGGTFSTQGDFTVKANGIDNQGGRLLAQGKIAIDAAQGKVDSSGGVVYSPKTINILSGELVNNSGLIQSGQNITLNTQGKGLSNNNTLTDNQSKGIVALGALQIHSANLVNQQGRIVSGGQQQLNTEDLNNQQGLIYTQEALSLNSANIKNDKGQIKAAKQADLVISDDLSQQNGVVEADVLNLSAHNIDSRDESQIVANRTTISVENQLVNSNSLIQADKEALTLQAARLDNTKGRMIAKKAQLDLKVRVQFNNLQGSVWTNNKLNMNVGKFNNQQGTLHSEQDLNLTATQLENNQGTISSNTNSSLKIKNAMSQEAGHILSSGVLSIHADQLHSTNKSVISGNQVNVATGQMVNKASQLLAKQAMTISSQALDNTQGEISSQHNAVTIDTHQQKLDNTQGKIRSKLALSIQSGELDNSQGVVHSESDILLNTHQQKLINQHTLSVEKGIIALGQLTLQGGVFNNQQGYLASRLDQFLTVSDLNNTQGLIKASQKLKLTAEDIQNHEGLISAKTVANISVANQFMQRNGQLGADELTLNTARLSNEQGSLIAATSANIQIAGQLSNTQSRINTVNDLIIKSQQLNNSLGVINSRDGNMDIHTQQHQLDNTKGHMTAKGNLTLSAGELTNQQGYIQSQQQATIDLGSSALQNQNGTLSTDADLRLTAGTIHNGNGKIAAKQHINADIANLYQHNGTVKAEQQLNLSASGEILSKNHSQLIGENLNIRTNGQLDNQQSEIVAQQSVTLRSAKLNNNNGVLIAEQGNLEIDTQQQSLTNQQGKLSAGANLTLNSGLLDNQQGLIQSRQNMMINTHQGNLNNQQTKIDPQRKQNQGIIALGELVLTTQQLLNQQGYLLSKGQQTLNTQSIENGEGVIASLANQNISVSQHIGNVLGRISGNASTLKAQSVDNQSGLLQGEHSLNVKVTETLNNQNGQIKADELLDAKAKIIHNREGQMRAVNGALSLSSQQKLDNRLGNISAKSQAMIKAKGINNQQGLIYNEQGGLELNLQQQALENQQGNVIAKATLNVESGAITNYNGAIYAERLGTLKVDGVVDNQYNGKIHGLGEMQIQANQIDNRGGEIRTQNKLTLDVATDINNQKVSGMGSFIESGDKLIINAAQINNSQTKSNTEKMHQGILASHLTISAQSLNNQRGKIHSQETSNFVIQQNLDNRQGDVTGSGSVSITGEQSNLNNQDGRLQADTLLVISANEVTTNGHIEGQDVQIRQKQDFVTGQHINADRSLAITTEGNLTNRHHLYADESVTLNAQHISNQVDARISSANTQLNAKGNLTNEGLINSISPEDNAKTVIKVGGTLLNTGKGRIYGDDIALQADRIENSDKDYGNGEIKSAVVATRGRLDLAAREMDNNTAHYLSDNQIGATLFSVGNMTFGRTLNAENRAEGKAEILRNNSSLIESERHIALNVAQVTNSNPHLIVHHLINGKEGDEITRIKGSEKTINQEYIIPYNGQNLPAAFENQKGAEKGSLSAENDTYISMKNLVWVSWSRAGQLVYNLNNVEPTLLKAGDQITEDMLLASRNQMRCDGYESSTSHCHYIPAGQYEIDSPIWAYANATPPTKSSPVFSFDDLAAQPWYKEDEWFSVDPKTKELDQFIAPPKPIEPTQPIRGATETDNDFQARTESYQQALVNYHQAKEKWDFYQTKIKPYNDWVTENAEAIEKIDEKILAHNQALRQKLGQAYFRNFWLIKLKQSQEDESKVIQTLPGQILAAGNLTFDGNRLINDRSTVIAGEKLNLIGTVENRDQEGLHRLTESGSSQYTKERWRGGFKRYHQREWGRVNDYKRIIETPFDMHVYRFEDKVNYVQNSRISEEMKQKTHHSLTLTNVDTTTDALRATANQGLGELNGTLSGDFAELTSSERDIDHIDTQDIKGQEVHTTNVKEKLTAFQDVRASRLNGLASSGIAPQNEIKAPKTTTTRPLERLVLNDNQEVRSIEPNVVIPQNVLYRVNAEPDSKVLIETDPDFTDKRRWLSSDYMFNALRYEPNATQKRLGDGFYEQRLVREQINRLTGRQFLGNSRDFDSQYKALMDAGISFAQKFNLRPGIALSSAQVAQLTSDIVWFEKQMVTLPDGNQSAVLVPRVYALVKKGDITSNGSLLSGSHVYHQGGEFINSGTVSGRALVQFDSDSIRNTGNISGGAVVGKVRGHVENIGGTIEADRAILLDIAGDFTHRSTTHTTEVNEKGYQRRDTTLGRKGLLYVKGEEGVLQLSANNINLAGAGIINDGKGQTSLSAKSQLNLSALSVGFDEKMGKGNHYRNEKVQGVAISHIQGKGDVVLSGRDIYSEGAEVDAKGRLALLAENEIVLGTASQQREYEEYHKTKSGSALSRKNTTTYDEVRELQHKGTEMTGDTILVKSGRDIIGESLLAVSKTGDVDFIAGNNVSLTSATNLLSEKHIKETKRSGLLNGGEIGFTIGSQKTRQESSLDGALQSNARNTLASEQGNVRVQAGNKAFASNIDVIVAKDKKATLSGKHGSRIEGGKDIIDSTDKYEFSQSGLSIALSTPVTDAVQSARTAIQQSKATKNDKLKGVYAVKAAEEVAIAAQNAQKVADTLGQLGKGMEQNAAVAENPAVKISVSLGTQKQTRESESRSVTHLKSRFDAGNVDIISEDGKVELEGVDAKVADTLLLEGKKGIVSKGVMDTQDNKTTNKNHSASVGVFVGFNGDSYGIGIEASASLGKGKENSHSEIWQNNQFQTGKFITRSDGKLTLDSTNVKAERWEGDVQDLELISRQDVMKYKSEHAQAGGSVSVTYGSGGGANFNAAYNSAKLNTAQVENQTSVDVGKGGMDVVVKGNTHLEGAVISSHAEKADNRFQTGTLTTKDIQNHSELKTKSVAISGGSSGINPMSTLSLLGNKNESSQSTTHSAVGENIHLTLTNDPNAETTLKQLNRETENANQKVTKQDLTKVKETQELVKGIGEIADKAMQIYTHNEREKIEQAKLELGRAKAQNASEEEITQLNNKLSDLQKAYDKEYGTGSPTKRAVDAITAALQGLAAKDGRQALVGLASPYVNEQIKKYTGDNKQANLIAHALLGAVEAQITGNNALAGAVAGAGSEAAAMALKNTLYSDKPIDQLSESEKQKITFLSQLAGGLAAGVVGDSAQSAAIGADIGKRAVENNFFDVVVNNPQVDWLGMAEGERVKQVVDEEIAEETKDIADKYLPHYVTIGGELYYVSAKGVLNLRNGDVFVGGSFSPVILPSRGIGVSASLGWAINLERKNTLGERVTAQRLSNDVISGTSVNISACYYGCIGYGQSISTNSKDKVYRTVEIGIGAGLKGNIQGASGSISEDKIIKIGD</sequence>
<dbReference type="Pfam" id="PF04829">
    <property type="entry name" value="PT-VENN"/>
    <property type="match status" value="1"/>
</dbReference>
<evidence type="ECO:0000259" key="7">
    <source>
        <dbReference type="SMART" id="SM00912"/>
    </source>
</evidence>
<dbReference type="InterPro" id="IPR010069">
    <property type="entry name" value="CdiA_FHA1_rpt"/>
</dbReference>
<keyword evidence="2" id="KW-0800">Toxin</keyword>
<comment type="similarity">
    <text evidence="5">In the N-terminal section; belongs to the CdiA toxin family.</text>
</comment>
<reference evidence="8 9" key="1">
    <citation type="submission" date="2017-02" db="EMBL/GenBank/DDBJ databases">
        <title>Draft genome sequence of Haemophilus felis CCUG 31170 type strain.</title>
        <authorList>
            <person name="Engstrom-Jakobsson H."/>
            <person name="Salva-Serra F."/>
            <person name="Thorell K."/>
            <person name="Gonzales-Siles L."/>
            <person name="Karlsson R."/>
            <person name="Boulund F."/>
            <person name="Engstrand L."/>
            <person name="Kristiansson E."/>
            <person name="Moore E."/>
        </authorList>
    </citation>
    <scope>NUCLEOTIDE SEQUENCE [LARGE SCALE GENOMIC DNA]</scope>
    <source>
        <strain evidence="8 9">CCUG 31170</strain>
    </source>
</reference>
<protein>
    <submittedName>
        <fullName evidence="8">Heme utilization protein</fullName>
    </submittedName>
</protein>
<dbReference type="NCBIfam" id="TIGR01731">
    <property type="entry name" value="fil_hemag_20aa"/>
    <property type="match status" value="27"/>
</dbReference>
<comment type="caution">
    <text evidence="8">The sequence shown here is derived from an EMBL/GenBank/DDBJ whole genome shotgun (WGS) entry which is preliminary data.</text>
</comment>
<dbReference type="InterPro" id="IPR008619">
    <property type="entry name" value="Filamentous_hemagglutn_rpt"/>
</dbReference>
<gene>
    <name evidence="8" type="ORF">B0188_08940</name>
</gene>
<keyword evidence="6" id="KW-0175">Coiled coil</keyword>
<comment type="subcellular location">
    <subcellularLocation>
        <location evidence="1">Target cell</location>
        <location evidence="1">Target cell cytoplasm</location>
    </subcellularLocation>
</comment>
<dbReference type="GO" id="GO:0003824">
    <property type="term" value="F:catalytic activity"/>
    <property type="evidence" value="ECO:0007669"/>
    <property type="project" value="UniProtKB-ARBA"/>
</dbReference>
<evidence type="ECO:0000256" key="3">
    <source>
        <dbReference type="ARBA" id="ARBA00022913"/>
    </source>
</evidence>
<accession>A0A1T0AXT2</accession>
<dbReference type="Proteomes" id="UP000190023">
    <property type="component" value="Unassembled WGS sequence"/>
</dbReference>
<evidence type="ECO:0000256" key="6">
    <source>
        <dbReference type="SAM" id="Coils"/>
    </source>
</evidence>
<evidence type="ECO:0000256" key="5">
    <source>
        <dbReference type="ARBA" id="ARBA00024043"/>
    </source>
</evidence>
<evidence type="ECO:0000256" key="2">
    <source>
        <dbReference type="ARBA" id="ARBA00022656"/>
    </source>
</evidence>
<dbReference type="NCBIfam" id="TIGR01901">
    <property type="entry name" value="adhes_NPXG"/>
    <property type="match status" value="1"/>
</dbReference>
<dbReference type="InterPro" id="IPR008638">
    <property type="entry name" value="FhaB/CdiA-like_TPS"/>
</dbReference>
<dbReference type="InterPro" id="IPR006914">
    <property type="entry name" value="VENN_dom"/>
</dbReference>
<dbReference type="InterPro" id="IPR025157">
    <property type="entry name" value="Hemagglutinin_rpt"/>
</dbReference>
<name>A0A1T0AXT2_9PAST</name>
<keyword evidence="3" id="KW-1266">Target cell cytoplasm</keyword>
<feature type="coiled-coil region" evidence="6">
    <location>
        <begin position="3518"/>
        <end position="3558"/>
    </location>
</feature>
<dbReference type="SMART" id="SM00912">
    <property type="entry name" value="Haemagg_act"/>
    <property type="match status" value="1"/>
</dbReference>
<keyword evidence="4" id="KW-0843">Virulence</keyword>
<evidence type="ECO:0000256" key="4">
    <source>
        <dbReference type="ARBA" id="ARBA00023026"/>
    </source>
</evidence>
<dbReference type="InterPro" id="IPR012334">
    <property type="entry name" value="Pectin_lyas_fold"/>
</dbReference>
<dbReference type="Pfam" id="PF05860">
    <property type="entry name" value="TPS"/>
    <property type="match status" value="1"/>
</dbReference>
<dbReference type="GO" id="GO:0090729">
    <property type="term" value="F:toxin activity"/>
    <property type="evidence" value="ECO:0007669"/>
    <property type="project" value="UniProtKB-KW"/>
</dbReference>
<dbReference type="Pfam" id="PF13332">
    <property type="entry name" value="Fil_haemagg_2"/>
    <property type="match status" value="1"/>
</dbReference>
<dbReference type="SUPFAM" id="SSF51126">
    <property type="entry name" value="Pectin lyase-like"/>
    <property type="match status" value="1"/>
</dbReference>
<evidence type="ECO:0000313" key="8">
    <source>
        <dbReference type="EMBL" id="OOS02171.1"/>
    </source>
</evidence>
<evidence type="ECO:0000256" key="1">
    <source>
        <dbReference type="ARBA" id="ARBA00004219"/>
    </source>
</evidence>
<dbReference type="Pfam" id="PF13018">
    <property type="entry name" value="ESPR"/>
    <property type="match status" value="1"/>
</dbReference>
<dbReference type="Pfam" id="PF05594">
    <property type="entry name" value="Fil_haemagg"/>
    <property type="match status" value="16"/>
</dbReference>
<proteinExistence type="inferred from homology"/>
<keyword evidence="9" id="KW-1185">Reference proteome</keyword>
<feature type="domain" description="Filamentous haemagglutinin FhaB/tRNA nuclease CdiA-like TPS" evidence="7">
    <location>
        <begin position="95"/>
        <end position="215"/>
    </location>
</feature>
<dbReference type="InterPro" id="IPR011050">
    <property type="entry name" value="Pectin_lyase_fold/virulence"/>
</dbReference>